<evidence type="ECO:0000313" key="3">
    <source>
        <dbReference type="Proteomes" id="UP000604765"/>
    </source>
</evidence>
<dbReference type="EMBL" id="BNJR01000012">
    <property type="protein sequence ID" value="GHP14070.1"/>
    <property type="molecule type" value="Genomic_DNA"/>
</dbReference>
<accession>A0ABQ3VZQ9</accession>
<reference evidence="2 3" key="1">
    <citation type="journal article" date="2021" name="Int. J. Syst. Evol. Microbiol.">
        <title>Lentilactobacillus fungorum sp. nov., isolated from spent mushroom substrates.</title>
        <authorList>
            <person name="Tohno M."/>
            <person name="Tanizawa Y."/>
            <person name="Kojima Y."/>
            <person name="Sakamoto M."/>
            <person name="Ohkuma M."/>
            <person name="Kobayashi H."/>
        </authorList>
    </citation>
    <scope>NUCLEOTIDE SEQUENCE [LARGE SCALE GENOMIC DNA]</scope>
    <source>
        <strain evidence="2 3">YK48G</strain>
    </source>
</reference>
<name>A0ABQ3VZQ9_9LACO</name>
<keyword evidence="1" id="KW-0472">Membrane</keyword>
<protein>
    <submittedName>
        <fullName evidence="2">Uncharacterized protein</fullName>
    </submittedName>
</protein>
<feature type="transmembrane region" description="Helical" evidence="1">
    <location>
        <begin position="36"/>
        <end position="56"/>
    </location>
</feature>
<proteinExistence type="predicted"/>
<dbReference type="RefSeq" id="WP_203630076.1">
    <property type="nucleotide sequence ID" value="NZ_BNJR01000012.1"/>
</dbReference>
<dbReference type="Proteomes" id="UP000604765">
    <property type="component" value="Unassembled WGS sequence"/>
</dbReference>
<sequence>MKVAYNSHFYKSFYFWFGIFCFAITAWLNTKYSLGNLNLATSIIFSGLLVFIGMFMDRQ</sequence>
<feature type="transmembrane region" description="Helical" evidence="1">
    <location>
        <begin position="12"/>
        <end position="30"/>
    </location>
</feature>
<keyword evidence="1" id="KW-1133">Transmembrane helix</keyword>
<keyword evidence="1" id="KW-0812">Transmembrane</keyword>
<gene>
    <name evidence="2" type="ORF">YK48G_14950</name>
</gene>
<evidence type="ECO:0000313" key="2">
    <source>
        <dbReference type="EMBL" id="GHP14070.1"/>
    </source>
</evidence>
<comment type="caution">
    <text evidence="2">The sequence shown here is derived from an EMBL/GenBank/DDBJ whole genome shotgun (WGS) entry which is preliminary data.</text>
</comment>
<evidence type="ECO:0000256" key="1">
    <source>
        <dbReference type="SAM" id="Phobius"/>
    </source>
</evidence>
<keyword evidence="3" id="KW-1185">Reference proteome</keyword>
<organism evidence="2 3">
    <name type="scientific">Lentilactobacillus fungorum</name>
    <dbReference type="NCBI Taxonomy" id="2201250"/>
    <lineage>
        <taxon>Bacteria</taxon>
        <taxon>Bacillati</taxon>
        <taxon>Bacillota</taxon>
        <taxon>Bacilli</taxon>
        <taxon>Lactobacillales</taxon>
        <taxon>Lactobacillaceae</taxon>
        <taxon>Lentilactobacillus</taxon>
    </lineage>
</organism>